<dbReference type="Proteomes" id="UP001500730">
    <property type="component" value="Unassembled WGS sequence"/>
</dbReference>
<accession>A0ABN3L108</accession>
<feature type="transmembrane region" description="Helical" evidence="1">
    <location>
        <begin position="39"/>
        <end position="59"/>
    </location>
</feature>
<keyword evidence="1" id="KW-1133">Transmembrane helix</keyword>
<evidence type="ECO:0000313" key="3">
    <source>
        <dbReference type="Proteomes" id="UP001500730"/>
    </source>
</evidence>
<proteinExistence type="predicted"/>
<keyword evidence="1" id="KW-0812">Transmembrane</keyword>
<name>A0ABN3L108_9MICO</name>
<sequence>MTSALHAGFQVAVTTLVYPVLLRDGSDWSRRHGAHSRSIVPLVVLTYGAVLVSMVWVFAAGAVPAGAWVAGGAFALTLLVTAVGAAPLHGRLARGFDPGVARRLLLVDRGRCALAVTAAVAAAVTLVRV</sequence>
<keyword evidence="3" id="KW-1185">Reference proteome</keyword>
<reference evidence="2 3" key="1">
    <citation type="journal article" date="2019" name="Int. J. Syst. Evol. Microbiol.">
        <title>The Global Catalogue of Microorganisms (GCM) 10K type strain sequencing project: providing services to taxonomists for standard genome sequencing and annotation.</title>
        <authorList>
            <consortium name="The Broad Institute Genomics Platform"/>
            <consortium name="The Broad Institute Genome Sequencing Center for Infectious Disease"/>
            <person name="Wu L."/>
            <person name="Ma J."/>
        </authorList>
    </citation>
    <scope>NUCLEOTIDE SEQUENCE [LARGE SCALE GENOMIC DNA]</scope>
    <source>
        <strain evidence="2 3">JCM 16259</strain>
    </source>
</reference>
<organism evidence="2 3">
    <name type="scientific">Terrabacter carboxydivorans</name>
    <dbReference type="NCBI Taxonomy" id="619730"/>
    <lineage>
        <taxon>Bacteria</taxon>
        <taxon>Bacillati</taxon>
        <taxon>Actinomycetota</taxon>
        <taxon>Actinomycetes</taxon>
        <taxon>Micrococcales</taxon>
        <taxon>Intrasporangiaceae</taxon>
        <taxon>Terrabacter</taxon>
    </lineage>
</organism>
<gene>
    <name evidence="2" type="ORF">GCM10009858_10890</name>
</gene>
<evidence type="ECO:0000256" key="1">
    <source>
        <dbReference type="SAM" id="Phobius"/>
    </source>
</evidence>
<protein>
    <recommendedName>
        <fullName evidence="4">DUF1772 domain-containing protein</fullName>
    </recommendedName>
</protein>
<keyword evidence="1" id="KW-0472">Membrane</keyword>
<evidence type="ECO:0008006" key="4">
    <source>
        <dbReference type="Google" id="ProtNLM"/>
    </source>
</evidence>
<evidence type="ECO:0000313" key="2">
    <source>
        <dbReference type="EMBL" id="GAA2475363.1"/>
    </source>
</evidence>
<comment type="caution">
    <text evidence="2">The sequence shown here is derived from an EMBL/GenBank/DDBJ whole genome shotgun (WGS) entry which is preliminary data.</text>
</comment>
<dbReference type="EMBL" id="BAAARE010000004">
    <property type="protein sequence ID" value="GAA2475363.1"/>
    <property type="molecule type" value="Genomic_DNA"/>
</dbReference>
<feature type="transmembrane region" description="Helical" evidence="1">
    <location>
        <begin position="65"/>
        <end position="88"/>
    </location>
</feature>